<dbReference type="InterPro" id="IPR009597">
    <property type="entry name" value="DUF1206"/>
</dbReference>
<evidence type="ECO:0000256" key="1">
    <source>
        <dbReference type="SAM" id="Phobius"/>
    </source>
</evidence>
<feature type="transmembrane region" description="Helical" evidence="1">
    <location>
        <begin position="28"/>
        <end position="48"/>
    </location>
</feature>
<feature type="transmembrane region" description="Helical" evidence="1">
    <location>
        <begin position="109"/>
        <end position="131"/>
    </location>
</feature>
<keyword evidence="4" id="KW-1185">Reference proteome</keyword>
<feature type="transmembrane region" description="Helical" evidence="1">
    <location>
        <begin position="245"/>
        <end position="265"/>
    </location>
</feature>
<dbReference type="RefSeq" id="WP_151543441.1">
    <property type="nucleotide sequence ID" value="NZ_WBMR01000104.1"/>
</dbReference>
<dbReference type="Proteomes" id="UP000483004">
    <property type="component" value="Unassembled WGS sequence"/>
</dbReference>
<feature type="domain" description="DUF1206" evidence="2">
    <location>
        <begin position="202"/>
        <end position="271"/>
    </location>
</feature>
<accession>A0A6L3VM21</accession>
<sequence>MTAKDAARAIGRRAAGHPWFHGLSRAGLAARGVLYLLIGWLALLIATGHGGAEADRQGALRTVADRPGGWAVLCLLAAGFAGLALWQFAEALYGRPLPNGRRKRMRLPAAFRGLTYAVGCTGTVGFLFGQGHTSGDQQSRALSARAMAEPGGRWAVLAVGAGFVVWGVVTLVNAARRAFRDELDTDAMGTVAHWIVQPLGTIGNVARGLIGGAVGAFLAYAAISFAPDRAEGLDGVLREFAATPAGGWGLAVIALGLVIFGLYSFCEVRYRKVEAVEPRDDRPAGA</sequence>
<feature type="transmembrane region" description="Helical" evidence="1">
    <location>
        <begin position="151"/>
        <end position="172"/>
    </location>
</feature>
<dbReference type="OrthoDB" id="4552598at2"/>
<keyword evidence="1" id="KW-0472">Membrane</keyword>
<protein>
    <submittedName>
        <fullName evidence="3">DUF1206 domain-containing protein</fullName>
    </submittedName>
</protein>
<gene>
    <name evidence="3" type="ORF">F9B16_29300</name>
</gene>
<dbReference type="EMBL" id="WBMR01000104">
    <property type="protein sequence ID" value="KAB2372972.1"/>
    <property type="molecule type" value="Genomic_DNA"/>
</dbReference>
<proteinExistence type="predicted"/>
<feature type="domain" description="DUF1206" evidence="2">
    <location>
        <begin position="26"/>
        <end position="94"/>
    </location>
</feature>
<keyword evidence="1" id="KW-0812">Transmembrane</keyword>
<reference evidence="3 4" key="1">
    <citation type="submission" date="2019-09" db="EMBL/GenBank/DDBJ databases">
        <title>Actinomadura physcomitrii sp. nov., a novel actinomycete isolated from moss [Physcomitrium sphaericum (Ludw) Fuernr].</title>
        <authorList>
            <person name="Liu C."/>
            <person name="Zhuang X."/>
        </authorList>
    </citation>
    <scope>NUCLEOTIDE SEQUENCE [LARGE SCALE GENOMIC DNA]</scope>
    <source>
        <strain evidence="3 4">CYP1-1B</strain>
    </source>
</reference>
<comment type="caution">
    <text evidence="3">The sequence shown here is derived from an EMBL/GenBank/DDBJ whole genome shotgun (WGS) entry which is preliminary data.</text>
</comment>
<evidence type="ECO:0000313" key="4">
    <source>
        <dbReference type="Proteomes" id="UP000483004"/>
    </source>
</evidence>
<feature type="transmembrane region" description="Helical" evidence="1">
    <location>
        <begin position="205"/>
        <end position="225"/>
    </location>
</feature>
<feature type="transmembrane region" description="Helical" evidence="1">
    <location>
        <begin position="68"/>
        <end position="88"/>
    </location>
</feature>
<feature type="domain" description="DUF1206" evidence="2">
    <location>
        <begin position="110"/>
        <end position="177"/>
    </location>
</feature>
<name>A0A6L3VM21_9ACTN</name>
<evidence type="ECO:0000313" key="3">
    <source>
        <dbReference type="EMBL" id="KAB2372972.1"/>
    </source>
</evidence>
<dbReference type="Pfam" id="PF06724">
    <property type="entry name" value="DUF1206"/>
    <property type="match status" value="3"/>
</dbReference>
<keyword evidence="1" id="KW-1133">Transmembrane helix</keyword>
<evidence type="ECO:0000259" key="2">
    <source>
        <dbReference type="Pfam" id="PF06724"/>
    </source>
</evidence>
<organism evidence="3 4">
    <name type="scientific">Actinomadura montaniterrae</name>
    <dbReference type="NCBI Taxonomy" id="1803903"/>
    <lineage>
        <taxon>Bacteria</taxon>
        <taxon>Bacillati</taxon>
        <taxon>Actinomycetota</taxon>
        <taxon>Actinomycetes</taxon>
        <taxon>Streptosporangiales</taxon>
        <taxon>Thermomonosporaceae</taxon>
        <taxon>Actinomadura</taxon>
    </lineage>
</organism>
<dbReference type="AlphaFoldDB" id="A0A6L3VM21"/>